<dbReference type="Proteomes" id="UP000199478">
    <property type="component" value="Unassembled WGS sequence"/>
</dbReference>
<dbReference type="GO" id="GO:0003677">
    <property type="term" value="F:DNA binding"/>
    <property type="evidence" value="ECO:0007669"/>
    <property type="project" value="InterPro"/>
</dbReference>
<dbReference type="CDD" id="cd00093">
    <property type="entry name" value="HTH_XRE"/>
    <property type="match status" value="1"/>
</dbReference>
<gene>
    <name evidence="2" type="ORF">SAMN04488005_1529</name>
</gene>
<keyword evidence="3" id="KW-1185">Reference proteome</keyword>
<dbReference type="AlphaFoldDB" id="A0A1I6GET1"/>
<dbReference type="PROSITE" id="PS50943">
    <property type="entry name" value="HTH_CROC1"/>
    <property type="match status" value="1"/>
</dbReference>
<dbReference type="EMBL" id="FOYP01000001">
    <property type="protein sequence ID" value="SFR40621.1"/>
    <property type="molecule type" value="Genomic_DNA"/>
</dbReference>
<evidence type="ECO:0000313" key="2">
    <source>
        <dbReference type="EMBL" id="SFR40621.1"/>
    </source>
</evidence>
<dbReference type="SMART" id="SM00530">
    <property type="entry name" value="HTH_XRE"/>
    <property type="match status" value="1"/>
</dbReference>
<dbReference type="SUPFAM" id="SSF47413">
    <property type="entry name" value="lambda repressor-like DNA-binding domains"/>
    <property type="match status" value="1"/>
</dbReference>
<sequence length="91" mass="10089">MKIDLEGVGIRLEAIRSALHLPKGEFAKSFGVDPSSYSKIIKGEKPLLADAAFQISEQWGVTMDYIYRGRLLGLPEEIADDLRKRSAANQP</sequence>
<evidence type="ECO:0000313" key="3">
    <source>
        <dbReference type="Proteomes" id="UP000199478"/>
    </source>
</evidence>
<dbReference type="OrthoDB" id="7873382at2"/>
<dbReference type="InterPro" id="IPR001387">
    <property type="entry name" value="Cro/C1-type_HTH"/>
</dbReference>
<dbReference type="Gene3D" id="1.10.260.40">
    <property type="entry name" value="lambda repressor-like DNA-binding domains"/>
    <property type="match status" value="1"/>
</dbReference>
<dbReference type="Pfam" id="PF01381">
    <property type="entry name" value="HTH_3"/>
    <property type="match status" value="1"/>
</dbReference>
<name>A0A1I6GET1_9RHOB</name>
<dbReference type="RefSeq" id="WP_090198445.1">
    <property type="nucleotide sequence ID" value="NZ_FOYP01000001.1"/>
</dbReference>
<dbReference type="STRING" id="390270.SAMN04488005_1529"/>
<reference evidence="3" key="1">
    <citation type="submission" date="2016-10" db="EMBL/GenBank/DDBJ databases">
        <authorList>
            <person name="Varghese N."/>
            <person name="Submissions S."/>
        </authorList>
    </citation>
    <scope>NUCLEOTIDE SEQUENCE [LARGE SCALE GENOMIC DNA]</scope>
    <source>
        <strain evidence="3">DSM 26879</strain>
    </source>
</reference>
<accession>A0A1I6GET1</accession>
<protein>
    <submittedName>
        <fullName evidence="2">Helix-turn-helix</fullName>
    </submittedName>
</protein>
<proteinExistence type="predicted"/>
<organism evidence="2 3">
    <name type="scientific">Yoonia tamlensis</name>
    <dbReference type="NCBI Taxonomy" id="390270"/>
    <lineage>
        <taxon>Bacteria</taxon>
        <taxon>Pseudomonadati</taxon>
        <taxon>Pseudomonadota</taxon>
        <taxon>Alphaproteobacteria</taxon>
        <taxon>Rhodobacterales</taxon>
        <taxon>Paracoccaceae</taxon>
        <taxon>Yoonia</taxon>
    </lineage>
</organism>
<evidence type="ECO:0000259" key="1">
    <source>
        <dbReference type="PROSITE" id="PS50943"/>
    </source>
</evidence>
<feature type="domain" description="HTH cro/C1-type" evidence="1">
    <location>
        <begin position="12"/>
        <end position="66"/>
    </location>
</feature>
<dbReference type="InterPro" id="IPR010982">
    <property type="entry name" value="Lambda_DNA-bd_dom_sf"/>
</dbReference>